<comment type="similarity">
    <text evidence="1">Belongs to the bacterial solute-binding protein 3 family.</text>
</comment>
<dbReference type="AlphaFoldDB" id="A0A6N8EJD7"/>
<dbReference type="OrthoDB" id="9180959at2"/>
<feature type="chain" id="PRO_5026731653" evidence="3">
    <location>
        <begin position="32"/>
        <end position="250"/>
    </location>
</feature>
<keyword evidence="6" id="KW-1185">Reference proteome</keyword>
<evidence type="ECO:0000313" key="5">
    <source>
        <dbReference type="EMBL" id="MTW23138.1"/>
    </source>
</evidence>
<dbReference type="Pfam" id="PF00497">
    <property type="entry name" value="SBP_bac_3"/>
    <property type="match status" value="1"/>
</dbReference>
<protein>
    <submittedName>
        <fullName evidence="5">Transporter substrate-binding domain-containing protein</fullName>
    </submittedName>
</protein>
<sequence>MKNRAAVWSSARLLNRFLVLCLWLGAGQVAAADLGPETATVGLLELTPAEQRFIEQHPEVVLASGTSFEPFVIQDADGRISGHDVELARLISERTGLRIRFRVGLWEEMQRLAFDREVDGLATAINFENRQRSFDASRPYISASILVFVKHGNPLGIHGVEDLAGRRAAEQKGNLGFERLRQAISRDIEAVRFETFTEVLNAVANDRADFAIIDESAFYLIRELGLTRLIESAFVLDQTYEFNAMFDFLT</sequence>
<dbReference type="Proteomes" id="UP000434044">
    <property type="component" value="Unassembled WGS sequence"/>
</dbReference>
<dbReference type="SMART" id="SM00062">
    <property type="entry name" value="PBPb"/>
    <property type="match status" value="1"/>
</dbReference>
<name>A0A6N8EJD7_9GAMM</name>
<dbReference type="EMBL" id="WNKT01000080">
    <property type="protein sequence ID" value="MTW23138.1"/>
    <property type="molecule type" value="Genomic_DNA"/>
</dbReference>
<organism evidence="5 6">
    <name type="scientific">Allochromatium palmeri</name>
    <dbReference type="NCBI Taxonomy" id="231048"/>
    <lineage>
        <taxon>Bacteria</taxon>
        <taxon>Pseudomonadati</taxon>
        <taxon>Pseudomonadota</taxon>
        <taxon>Gammaproteobacteria</taxon>
        <taxon>Chromatiales</taxon>
        <taxon>Chromatiaceae</taxon>
        <taxon>Allochromatium</taxon>
    </lineage>
</organism>
<dbReference type="RefSeq" id="WP_155451679.1">
    <property type="nucleotide sequence ID" value="NZ_WNKT01000080.1"/>
</dbReference>
<gene>
    <name evidence="5" type="ORF">GJ668_19045</name>
</gene>
<dbReference type="PANTHER" id="PTHR35936">
    <property type="entry name" value="MEMBRANE-BOUND LYTIC MUREIN TRANSGLYCOSYLASE F"/>
    <property type="match status" value="1"/>
</dbReference>
<dbReference type="InterPro" id="IPR001638">
    <property type="entry name" value="Solute-binding_3/MltF_N"/>
</dbReference>
<dbReference type="Gene3D" id="3.40.190.10">
    <property type="entry name" value="Periplasmic binding protein-like II"/>
    <property type="match status" value="2"/>
</dbReference>
<evidence type="ECO:0000313" key="6">
    <source>
        <dbReference type="Proteomes" id="UP000434044"/>
    </source>
</evidence>
<keyword evidence="2 3" id="KW-0732">Signal</keyword>
<dbReference type="PANTHER" id="PTHR35936:SF19">
    <property type="entry name" value="AMINO-ACID-BINDING PROTEIN YXEM-RELATED"/>
    <property type="match status" value="1"/>
</dbReference>
<accession>A0A6N8EJD7</accession>
<feature type="domain" description="Solute-binding protein family 3/N-terminal" evidence="4">
    <location>
        <begin position="59"/>
        <end position="249"/>
    </location>
</feature>
<evidence type="ECO:0000256" key="1">
    <source>
        <dbReference type="ARBA" id="ARBA00010333"/>
    </source>
</evidence>
<comment type="caution">
    <text evidence="5">The sequence shown here is derived from an EMBL/GenBank/DDBJ whole genome shotgun (WGS) entry which is preliminary data.</text>
</comment>
<reference evidence="5 6" key="1">
    <citation type="submission" date="2019-11" db="EMBL/GenBank/DDBJ databases">
        <title>Whole-genome sequence of the anaerobic purple sulfur bacterium Allochromatium palmeri DSM 15591.</title>
        <authorList>
            <person name="Kyndt J.A."/>
            <person name="Meyer T.E."/>
        </authorList>
    </citation>
    <scope>NUCLEOTIDE SEQUENCE [LARGE SCALE GENOMIC DNA]</scope>
    <source>
        <strain evidence="5 6">DSM 15591</strain>
    </source>
</reference>
<proteinExistence type="inferred from homology"/>
<feature type="signal peptide" evidence="3">
    <location>
        <begin position="1"/>
        <end position="31"/>
    </location>
</feature>
<evidence type="ECO:0000256" key="2">
    <source>
        <dbReference type="ARBA" id="ARBA00022729"/>
    </source>
</evidence>
<dbReference type="SUPFAM" id="SSF53850">
    <property type="entry name" value="Periplasmic binding protein-like II"/>
    <property type="match status" value="1"/>
</dbReference>
<evidence type="ECO:0000256" key="3">
    <source>
        <dbReference type="SAM" id="SignalP"/>
    </source>
</evidence>
<evidence type="ECO:0000259" key="4">
    <source>
        <dbReference type="SMART" id="SM00062"/>
    </source>
</evidence>